<protein>
    <submittedName>
        <fullName evidence="10">Aromatic ring-hydroxylating dioxygenase subunit alpha</fullName>
    </submittedName>
</protein>
<dbReference type="InterPro" id="IPR015881">
    <property type="entry name" value="ARHD_Rieske_2Fe_2S"/>
</dbReference>
<evidence type="ECO:0000259" key="9">
    <source>
        <dbReference type="PROSITE" id="PS51296"/>
    </source>
</evidence>
<dbReference type="GO" id="GO:0051537">
    <property type="term" value="F:2 iron, 2 sulfur cluster binding"/>
    <property type="evidence" value="ECO:0007669"/>
    <property type="project" value="UniProtKB-KW"/>
</dbReference>
<accession>A0A937D4S9</accession>
<dbReference type="InterPro" id="IPR015879">
    <property type="entry name" value="Ring_hydroxy_dOase_asu_C_dom"/>
</dbReference>
<dbReference type="Proteomes" id="UP000613011">
    <property type="component" value="Unassembled WGS sequence"/>
</dbReference>
<keyword evidence="11" id="KW-1185">Reference proteome</keyword>
<dbReference type="CDD" id="cd08880">
    <property type="entry name" value="RHO_alpha_C_ahdA1c-like"/>
    <property type="match status" value="1"/>
</dbReference>
<keyword evidence="5" id="KW-0560">Oxidoreductase</keyword>
<feature type="domain" description="Rieske" evidence="9">
    <location>
        <begin position="55"/>
        <end position="137"/>
    </location>
</feature>
<sequence>MNDTPTRQAASHVAEPIETRRWPEGEWTRIPFWVYTDPAVYAREQERIFGGPSWSYGALEAEIPNTGDFVVTHVGERAVIVVRGENGEVNAFANSCAHRGVAFCRQPRGNTQSFTCPYHQWNYDLTGKVTGIPFRRGYKGQGGMPKDFSIEGRQAPPVHVARRHGVVFLSFDPKAEPFETYLGAQLRYFDRVFDGRELKVLGYLQQRIGSNWKLMFENIKDPYHASVLHVFLMTFGLFRMDQQSAVEMDASGRHSALISRRGGAADEVAAREMANNLRTEYKLQDPRLLDPVREFPGDATVVMQTIWPNLIVQQQSNTLAMRQIVPRGPDAFDLNWTFFGYADDTPEMTQRRVRQANLMGPAGLVSADDSEVLAMSQQGLGDWPDNACIVEMGGRDVQDQPHMITEVAIRAFYKHYIEVMGL</sequence>
<keyword evidence="6" id="KW-0408">Iron</keyword>
<dbReference type="Gene3D" id="3.90.380.10">
    <property type="entry name" value="Naphthalene 1,2-dioxygenase Alpha Subunit, Chain A, domain 1"/>
    <property type="match status" value="1"/>
</dbReference>
<dbReference type="GO" id="GO:0051213">
    <property type="term" value="F:dioxygenase activity"/>
    <property type="evidence" value="ECO:0007669"/>
    <property type="project" value="UniProtKB-KW"/>
</dbReference>
<dbReference type="Pfam" id="PF00848">
    <property type="entry name" value="Ring_hydroxyl_A"/>
    <property type="match status" value="1"/>
</dbReference>
<dbReference type="PANTHER" id="PTHR43756">
    <property type="entry name" value="CHOLINE MONOOXYGENASE, CHLOROPLASTIC"/>
    <property type="match status" value="1"/>
</dbReference>
<dbReference type="AlphaFoldDB" id="A0A937D4S9"/>
<dbReference type="Pfam" id="PF00355">
    <property type="entry name" value="Rieske"/>
    <property type="match status" value="1"/>
</dbReference>
<dbReference type="InterPro" id="IPR043264">
    <property type="entry name" value="AhdA1c-like_alpha_C"/>
</dbReference>
<keyword evidence="3" id="KW-0479">Metal-binding</keyword>
<dbReference type="InterPro" id="IPR036922">
    <property type="entry name" value="Rieske_2Fe-2S_sf"/>
</dbReference>
<proteinExistence type="inferred from homology"/>
<dbReference type="PROSITE" id="PS00570">
    <property type="entry name" value="RING_HYDROXYL_ALPHA"/>
    <property type="match status" value="1"/>
</dbReference>
<dbReference type="PANTHER" id="PTHR43756:SF1">
    <property type="entry name" value="3-PHENYLPROPIONATE_CINNAMIC ACID DIOXYGENASE SUBUNIT ALPHA"/>
    <property type="match status" value="1"/>
</dbReference>
<evidence type="ECO:0000256" key="3">
    <source>
        <dbReference type="ARBA" id="ARBA00022723"/>
    </source>
</evidence>
<dbReference type="PRINTS" id="PR00090">
    <property type="entry name" value="RNGDIOXGNASE"/>
</dbReference>
<evidence type="ECO:0000313" key="11">
    <source>
        <dbReference type="Proteomes" id="UP000613011"/>
    </source>
</evidence>
<dbReference type="RefSeq" id="WP_201682247.1">
    <property type="nucleotide sequence ID" value="NZ_JAEQNA010000001.1"/>
</dbReference>
<gene>
    <name evidence="10" type="ORF">JI739_02450</name>
</gene>
<evidence type="ECO:0000313" key="10">
    <source>
        <dbReference type="EMBL" id="MBL0419198.1"/>
    </source>
</evidence>
<organism evidence="10 11">
    <name type="scientific">Ramlibacter aurantiacus</name>
    <dbReference type="NCBI Taxonomy" id="2801330"/>
    <lineage>
        <taxon>Bacteria</taxon>
        <taxon>Pseudomonadati</taxon>
        <taxon>Pseudomonadota</taxon>
        <taxon>Betaproteobacteria</taxon>
        <taxon>Burkholderiales</taxon>
        <taxon>Comamonadaceae</taxon>
        <taxon>Ramlibacter</taxon>
    </lineage>
</organism>
<keyword evidence="4 10" id="KW-0223">Dioxygenase</keyword>
<dbReference type="SUPFAM" id="SSF50022">
    <property type="entry name" value="ISP domain"/>
    <property type="match status" value="1"/>
</dbReference>
<comment type="similarity">
    <text evidence="1">Belongs to the bacterial ring-hydroxylating dioxygenase alpha subunit family.</text>
</comment>
<dbReference type="EMBL" id="JAEQNA010000001">
    <property type="protein sequence ID" value="MBL0419198.1"/>
    <property type="molecule type" value="Genomic_DNA"/>
</dbReference>
<dbReference type="SUPFAM" id="SSF55961">
    <property type="entry name" value="Bet v1-like"/>
    <property type="match status" value="1"/>
</dbReference>
<evidence type="ECO:0000256" key="5">
    <source>
        <dbReference type="ARBA" id="ARBA00023002"/>
    </source>
</evidence>
<dbReference type="Gene3D" id="2.102.10.10">
    <property type="entry name" value="Rieske [2Fe-2S] iron-sulphur domain"/>
    <property type="match status" value="1"/>
</dbReference>
<evidence type="ECO:0000256" key="4">
    <source>
        <dbReference type="ARBA" id="ARBA00022964"/>
    </source>
</evidence>
<comment type="caution">
    <text evidence="10">The sequence shown here is derived from an EMBL/GenBank/DDBJ whole genome shotgun (WGS) entry which is preliminary data.</text>
</comment>
<evidence type="ECO:0000256" key="1">
    <source>
        <dbReference type="ARBA" id="ARBA00008751"/>
    </source>
</evidence>
<evidence type="ECO:0000256" key="7">
    <source>
        <dbReference type="ARBA" id="ARBA00023014"/>
    </source>
</evidence>
<keyword evidence="7" id="KW-0411">Iron-sulfur</keyword>
<name>A0A937D4S9_9BURK</name>
<dbReference type="InterPro" id="IPR017941">
    <property type="entry name" value="Rieske_2Fe-2S"/>
</dbReference>
<evidence type="ECO:0000256" key="6">
    <source>
        <dbReference type="ARBA" id="ARBA00023004"/>
    </source>
</evidence>
<dbReference type="GO" id="GO:0005506">
    <property type="term" value="F:iron ion binding"/>
    <property type="evidence" value="ECO:0007669"/>
    <property type="project" value="InterPro"/>
</dbReference>
<dbReference type="PROSITE" id="PS51296">
    <property type="entry name" value="RIESKE"/>
    <property type="match status" value="1"/>
</dbReference>
<dbReference type="InterPro" id="IPR001663">
    <property type="entry name" value="Rng_hydr_dOase-A"/>
</dbReference>
<reference evidence="10" key="1">
    <citation type="submission" date="2021-01" db="EMBL/GenBank/DDBJ databases">
        <title>Ramlibacter sp. strain AW1 16S ribosomal RNA gene Genome sequencing and assembly.</title>
        <authorList>
            <person name="Kang M."/>
        </authorList>
    </citation>
    <scope>NUCLEOTIDE SEQUENCE</scope>
    <source>
        <strain evidence="10">AW1</strain>
    </source>
</reference>
<keyword evidence="2" id="KW-0001">2Fe-2S</keyword>
<keyword evidence="8" id="KW-0520">NAD</keyword>
<evidence type="ECO:0000256" key="8">
    <source>
        <dbReference type="ARBA" id="ARBA00023027"/>
    </source>
</evidence>
<evidence type="ECO:0000256" key="2">
    <source>
        <dbReference type="ARBA" id="ARBA00022714"/>
    </source>
</evidence>